<dbReference type="InterPro" id="IPR045760">
    <property type="entry name" value="DAP_DH_C"/>
</dbReference>
<dbReference type="Pfam" id="PF01113">
    <property type="entry name" value="DapB_N"/>
    <property type="match status" value="1"/>
</dbReference>
<reference evidence="5 8" key="2">
    <citation type="journal article" date="2019" name="Emerg. Microbes Infect.">
        <title>Comprehensive subspecies identification of 175 nontuberculous mycobacteria species based on 7547 genomic profiles.</title>
        <authorList>
            <person name="Matsumoto Y."/>
            <person name="Kinjo T."/>
            <person name="Motooka D."/>
            <person name="Nabeya D."/>
            <person name="Jung N."/>
            <person name="Uechi K."/>
            <person name="Horii T."/>
            <person name="Iida T."/>
            <person name="Fujita J."/>
            <person name="Nakamura S."/>
        </authorList>
    </citation>
    <scope>NUCLEOTIDE SEQUENCE [LARGE SCALE GENOMIC DNA]</scope>
    <source>
        <strain evidence="5 8">JCM 18113</strain>
    </source>
</reference>
<evidence type="ECO:0000259" key="4">
    <source>
        <dbReference type="Pfam" id="PF19328"/>
    </source>
</evidence>
<dbReference type="Proteomes" id="UP000192760">
    <property type="component" value="Unassembled WGS sequence"/>
</dbReference>
<dbReference type="GO" id="GO:0008839">
    <property type="term" value="F:4-hydroxy-tetrahydrodipicolinate reductase"/>
    <property type="evidence" value="ECO:0007669"/>
    <property type="project" value="InterPro"/>
</dbReference>
<dbReference type="GO" id="GO:0009089">
    <property type="term" value="P:lysine biosynthetic process via diaminopimelate"/>
    <property type="evidence" value="ECO:0007669"/>
    <property type="project" value="InterPro"/>
</dbReference>
<dbReference type="GO" id="GO:0016301">
    <property type="term" value="F:kinase activity"/>
    <property type="evidence" value="ECO:0007669"/>
    <property type="project" value="UniProtKB-KW"/>
</dbReference>
<dbReference type="Pfam" id="PF19328">
    <property type="entry name" value="DAP_DH_C"/>
    <property type="match status" value="1"/>
</dbReference>
<dbReference type="InterPro" id="IPR000846">
    <property type="entry name" value="DapB_N"/>
</dbReference>
<dbReference type="AlphaFoldDB" id="A0A1X0FT64"/>
<keyword evidence="2" id="KW-0560">Oxidoreductase</keyword>
<protein>
    <submittedName>
        <fullName evidence="5">Diacylglycerol kinase</fullName>
    </submittedName>
    <submittedName>
        <fullName evidence="6">Dihydrodipicolinate reductase</fullName>
    </submittedName>
</protein>
<evidence type="ECO:0000313" key="8">
    <source>
        <dbReference type="Proteomes" id="UP000465812"/>
    </source>
</evidence>
<feature type="domain" description="2,4-diaminopentanoate dehydrogenase C-terminal" evidence="4">
    <location>
        <begin position="143"/>
        <end position="344"/>
    </location>
</feature>
<evidence type="ECO:0000256" key="1">
    <source>
        <dbReference type="ARBA" id="ARBA00022857"/>
    </source>
</evidence>
<dbReference type="STRING" id="560555.BST30_15725"/>
<organism evidence="6 7">
    <name type="scientific">Mycobacterium mantenii</name>
    <dbReference type="NCBI Taxonomy" id="560555"/>
    <lineage>
        <taxon>Bacteria</taxon>
        <taxon>Bacillati</taxon>
        <taxon>Actinomycetota</taxon>
        <taxon>Actinomycetes</taxon>
        <taxon>Mycobacteriales</taxon>
        <taxon>Mycobacteriaceae</taxon>
        <taxon>Mycobacterium</taxon>
        <taxon>Mycobacterium avium complex (MAC)</taxon>
    </lineage>
</organism>
<dbReference type="Proteomes" id="UP000465812">
    <property type="component" value="Chromosome"/>
</dbReference>
<dbReference type="SUPFAM" id="SSF51735">
    <property type="entry name" value="NAD(P)-binding Rossmann-fold domains"/>
    <property type="match status" value="1"/>
</dbReference>
<dbReference type="CDD" id="cd24146">
    <property type="entry name" value="nat-AmDH_N_like"/>
    <property type="match status" value="1"/>
</dbReference>
<dbReference type="InterPro" id="IPR036291">
    <property type="entry name" value="NAD(P)-bd_dom_sf"/>
</dbReference>
<reference evidence="6 7" key="1">
    <citation type="submission" date="2017-02" db="EMBL/GenBank/DDBJ databases">
        <title>The new phylogeny of genus Mycobacterium.</title>
        <authorList>
            <person name="Tortoli E."/>
            <person name="Trovato A."/>
            <person name="Cirillo D.M."/>
        </authorList>
    </citation>
    <scope>NUCLEOTIDE SEQUENCE [LARGE SCALE GENOMIC DNA]</scope>
    <source>
        <strain evidence="6 7">DSM 45255</strain>
    </source>
</reference>
<evidence type="ECO:0000313" key="7">
    <source>
        <dbReference type="Proteomes" id="UP000192760"/>
    </source>
</evidence>
<name>A0A1X0FT64_MYCNT</name>
<keyword evidence="8" id="KW-1185">Reference proteome</keyword>
<gene>
    <name evidence="6" type="ORF">BST30_15725</name>
    <name evidence="5" type="ORF">MMAN_22660</name>
</gene>
<keyword evidence="1" id="KW-0521">NADP</keyword>
<accession>A0A1X0FT64</accession>
<keyword evidence="5" id="KW-0808">Transferase</keyword>
<evidence type="ECO:0000256" key="2">
    <source>
        <dbReference type="ARBA" id="ARBA00023002"/>
    </source>
</evidence>
<proteinExistence type="predicted"/>
<feature type="domain" description="Dihydrodipicolinate reductase N-terminal" evidence="3">
    <location>
        <begin position="10"/>
        <end position="72"/>
    </location>
</feature>
<evidence type="ECO:0000313" key="5">
    <source>
        <dbReference type="EMBL" id="BBY38132.1"/>
    </source>
</evidence>
<dbReference type="Gene3D" id="3.40.50.720">
    <property type="entry name" value="NAD(P)-binding Rossmann-like Domain"/>
    <property type="match status" value="1"/>
</dbReference>
<dbReference type="EMBL" id="AP022590">
    <property type="protein sequence ID" value="BBY38132.1"/>
    <property type="molecule type" value="Genomic_DNA"/>
</dbReference>
<evidence type="ECO:0000259" key="3">
    <source>
        <dbReference type="Pfam" id="PF01113"/>
    </source>
</evidence>
<dbReference type="EMBL" id="MVHW01000017">
    <property type="protein sequence ID" value="ORB04974.1"/>
    <property type="molecule type" value="Genomic_DNA"/>
</dbReference>
<evidence type="ECO:0000313" key="6">
    <source>
        <dbReference type="EMBL" id="ORB04974.1"/>
    </source>
</evidence>
<reference evidence="5" key="3">
    <citation type="submission" date="2020-02" db="EMBL/GenBank/DDBJ databases">
        <authorList>
            <person name="Matsumoto Y."/>
            <person name="Kinjo T."/>
            <person name="Motooka D."/>
            <person name="Nabeya D."/>
            <person name="Jung N."/>
            <person name="Uechi K."/>
            <person name="Horii T."/>
            <person name="Iida T."/>
            <person name="Fujita J."/>
            <person name="Nakamura S."/>
        </authorList>
    </citation>
    <scope>NUCLEOTIDE SEQUENCE</scope>
    <source>
        <strain evidence="5">JCM 18113</strain>
    </source>
</reference>
<keyword evidence="5" id="KW-0418">Kinase</keyword>
<sequence length="351" mass="37633">MIHRVAAFSTGTIGKLAIRTISRRADLELVGLWVHSPEKVGQDAGVLAGIDPVGITATNDIDELLALEPDCICFSAADPNRDAVVPTLVRILESGINVVAVSIPALVYPPGYRSDLRAQLQAAAEHGGATLYVSGIEPGFAGDHLPLTLLTMSDTIRSVRAQEMLRYDTYPVRYVMFEGMGFGMPMDYKPLASASGVNTITWGPLLRMIADRLEVEIDAIRETYDKVVTPRTLEVAAGTIEAGTVGAVRFETIAVVGGRDAIVIEHVNRMAGDLAPEWPSADRDGVYRVMIEGNPDLKCELTVGRPDTACDDTLVATTMRIVNAIPFVCDAPAGLVSSLDLPLTTPRCSFV</sequence>